<dbReference type="KEGG" id="aoi:AORI_3830"/>
<evidence type="ECO:0000313" key="2">
    <source>
        <dbReference type="EMBL" id="AGM06415.1"/>
    </source>
</evidence>
<feature type="transmembrane region" description="Helical" evidence="1">
    <location>
        <begin position="145"/>
        <end position="171"/>
    </location>
</feature>
<evidence type="ECO:0000256" key="1">
    <source>
        <dbReference type="SAM" id="Phobius"/>
    </source>
</evidence>
<feature type="transmembrane region" description="Helical" evidence="1">
    <location>
        <begin position="104"/>
        <end position="125"/>
    </location>
</feature>
<feature type="transmembrane region" description="Helical" evidence="1">
    <location>
        <begin position="61"/>
        <end position="83"/>
    </location>
</feature>
<sequence>MTYPTVWPEEPYRRLPPGMIGNIREIATSLGAGTGVVGLVMVIVIQISGRVLPTASDGANVVTMGMATFAAGASLLSGLAMVISRTLVRTGCVETKGAIILRGVEAGLCAGAAFAMAVFLFFYVPRITSSYEDSPQDRIEVTPGIVMYTLLPVLAVALTAVNLVVSHRLFFPTVEKVRKHLAQGSG</sequence>
<keyword evidence="1" id="KW-1133">Transmembrane helix</keyword>
<keyword evidence="1" id="KW-0472">Membrane</keyword>
<dbReference type="RefSeq" id="WP_016334173.1">
    <property type="nucleotide sequence ID" value="NC_021252.1"/>
</dbReference>
<gene>
    <name evidence="2" type="ORF">AORI_3830</name>
</gene>
<evidence type="ECO:0000313" key="3">
    <source>
        <dbReference type="Proteomes" id="UP000013968"/>
    </source>
</evidence>
<keyword evidence="3" id="KW-1185">Reference proteome</keyword>
<dbReference type="AlphaFoldDB" id="R4SV81"/>
<name>R4SV81_9PSEU</name>
<feature type="transmembrane region" description="Helical" evidence="1">
    <location>
        <begin position="26"/>
        <end position="49"/>
    </location>
</feature>
<proteinExistence type="predicted"/>
<accession>R4SV81</accession>
<organism evidence="2 3">
    <name type="scientific">Amycolatopsis keratiniphila</name>
    <dbReference type="NCBI Taxonomy" id="129921"/>
    <lineage>
        <taxon>Bacteria</taxon>
        <taxon>Bacillati</taxon>
        <taxon>Actinomycetota</taxon>
        <taxon>Actinomycetes</taxon>
        <taxon>Pseudonocardiales</taxon>
        <taxon>Pseudonocardiaceae</taxon>
        <taxon>Amycolatopsis</taxon>
        <taxon>Amycolatopsis japonica group</taxon>
    </lineage>
</organism>
<protein>
    <submittedName>
        <fullName evidence="2">Uncharacterized protein</fullName>
    </submittedName>
</protein>
<dbReference type="PATRIC" id="fig|1156913.3.peg.3911"/>
<dbReference type="Proteomes" id="UP000013968">
    <property type="component" value="Chromosome"/>
</dbReference>
<reference evidence="2 3" key="1">
    <citation type="journal article" date="2013" name="BMC Genomics">
        <title>ContigScape: a Cytoscape plugin facilitating microbial genome gap closing.</title>
        <authorList>
            <person name="Tang B."/>
            <person name="Wang Q."/>
            <person name="Yang M."/>
            <person name="Xie F."/>
            <person name="Zhu Y."/>
            <person name="Zhuo Y."/>
            <person name="Wang S."/>
            <person name="Gao H."/>
            <person name="Ding X."/>
            <person name="Zhang L."/>
            <person name="Zhao G."/>
            <person name="Zheng H."/>
        </authorList>
    </citation>
    <scope>NUCLEOTIDE SEQUENCE [LARGE SCALE GENOMIC DNA]</scope>
    <source>
        <strain evidence="2 3">HCCB10007</strain>
    </source>
</reference>
<dbReference type="HOGENOM" id="CLU_1451606_0_0_11"/>
<keyword evidence="1" id="KW-0812">Transmembrane</keyword>
<dbReference type="EMBL" id="CP003410">
    <property type="protein sequence ID" value="AGM06415.1"/>
    <property type="molecule type" value="Genomic_DNA"/>
</dbReference>